<accession>A0ABW3DHI9</accession>
<sequence>MHSELAIADEYVTTVIRYVERGVFKPAPVDALALLQEIMRRIDRFGDITPNHDQTAARSQHAYAALLHLVYQQFLTTGRPSDQWPPSRGNTSMHGE</sequence>
<evidence type="ECO:0000313" key="2">
    <source>
        <dbReference type="EMBL" id="MFD0883368.1"/>
    </source>
</evidence>
<dbReference type="EMBL" id="JBHTHX010000030">
    <property type="protein sequence ID" value="MFD0883368.1"/>
    <property type="molecule type" value="Genomic_DNA"/>
</dbReference>
<reference evidence="3" key="1">
    <citation type="journal article" date="2019" name="Int. J. Syst. Evol. Microbiol.">
        <title>The Global Catalogue of Microorganisms (GCM) 10K type strain sequencing project: providing services to taxonomists for standard genome sequencing and annotation.</title>
        <authorList>
            <consortium name="The Broad Institute Genomics Platform"/>
            <consortium name="The Broad Institute Genome Sequencing Center for Infectious Disease"/>
            <person name="Wu L."/>
            <person name="Ma J."/>
        </authorList>
    </citation>
    <scope>NUCLEOTIDE SEQUENCE [LARGE SCALE GENOMIC DNA]</scope>
    <source>
        <strain evidence="3">CCUG 62974</strain>
    </source>
</reference>
<keyword evidence="3" id="KW-1185">Reference proteome</keyword>
<organism evidence="2 3">
    <name type="scientific">Streptosporangium algeriense</name>
    <dbReference type="NCBI Taxonomy" id="1682748"/>
    <lineage>
        <taxon>Bacteria</taxon>
        <taxon>Bacillati</taxon>
        <taxon>Actinomycetota</taxon>
        <taxon>Actinomycetes</taxon>
        <taxon>Streptosporangiales</taxon>
        <taxon>Streptosporangiaceae</taxon>
        <taxon>Streptosporangium</taxon>
    </lineage>
</organism>
<gene>
    <name evidence="2" type="ORF">ACFQ08_02180</name>
</gene>
<protein>
    <submittedName>
        <fullName evidence="2">Uncharacterized protein</fullName>
    </submittedName>
</protein>
<name>A0ABW3DHI9_9ACTN</name>
<evidence type="ECO:0000256" key="1">
    <source>
        <dbReference type="SAM" id="MobiDB-lite"/>
    </source>
</evidence>
<dbReference type="Proteomes" id="UP001597024">
    <property type="component" value="Unassembled WGS sequence"/>
</dbReference>
<proteinExistence type="predicted"/>
<evidence type="ECO:0000313" key="3">
    <source>
        <dbReference type="Proteomes" id="UP001597024"/>
    </source>
</evidence>
<feature type="region of interest" description="Disordered" evidence="1">
    <location>
        <begin position="77"/>
        <end position="96"/>
    </location>
</feature>
<comment type="caution">
    <text evidence="2">The sequence shown here is derived from an EMBL/GenBank/DDBJ whole genome shotgun (WGS) entry which is preliminary data.</text>
</comment>